<reference evidence="6 7" key="1">
    <citation type="submission" date="2019-06" db="EMBL/GenBank/DDBJ databases">
        <authorList>
            <person name="Srinivasan S."/>
        </authorList>
    </citation>
    <scope>NUCLEOTIDE SEQUENCE [LARGE SCALE GENOMIC DNA]</scope>
    <source>
        <strain evidence="6 7">17J68-5</strain>
    </source>
</reference>
<evidence type="ECO:0000256" key="2">
    <source>
        <dbReference type="ARBA" id="ARBA00023136"/>
    </source>
</evidence>
<keyword evidence="3" id="KW-0998">Cell outer membrane</keyword>
<dbReference type="PANTHER" id="PTHR40980:SF4">
    <property type="entry name" value="TONB-DEPENDENT RECEPTOR-LIKE BETA-BARREL DOMAIN-CONTAINING PROTEIN"/>
    <property type="match status" value="1"/>
</dbReference>
<evidence type="ECO:0000256" key="3">
    <source>
        <dbReference type="ARBA" id="ARBA00023237"/>
    </source>
</evidence>
<proteinExistence type="predicted"/>
<dbReference type="EMBL" id="CP040896">
    <property type="protein sequence ID" value="QDA61063.1"/>
    <property type="molecule type" value="Genomic_DNA"/>
</dbReference>
<keyword evidence="2" id="KW-0472">Membrane</keyword>
<name>A0A5B8A383_9BACT</name>
<dbReference type="AlphaFoldDB" id="A0A5B8A383"/>
<dbReference type="InterPro" id="IPR041700">
    <property type="entry name" value="OMP_b-brl_3"/>
</dbReference>
<feature type="domain" description="Outer membrane protein beta-barrel" evidence="5">
    <location>
        <begin position="398"/>
        <end position="791"/>
    </location>
</feature>
<dbReference type="SUPFAM" id="SSF49452">
    <property type="entry name" value="Starch-binding domain-like"/>
    <property type="match status" value="1"/>
</dbReference>
<evidence type="ECO:0000259" key="5">
    <source>
        <dbReference type="Pfam" id="PF14905"/>
    </source>
</evidence>
<dbReference type="OrthoDB" id="905812at2"/>
<dbReference type="Proteomes" id="UP000305398">
    <property type="component" value="Chromosome"/>
</dbReference>
<dbReference type="InterPro" id="IPR036942">
    <property type="entry name" value="Beta-barrel_TonB_sf"/>
</dbReference>
<evidence type="ECO:0000256" key="1">
    <source>
        <dbReference type="ARBA" id="ARBA00004442"/>
    </source>
</evidence>
<gene>
    <name evidence="6" type="ORF">FHG12_13535</name>
</gene>
<keyword evidence="6" id="KW-0675">Receptor</keyword>
<accession>A0A5B8A383</accession>
<dbReference type="InterPro" id="IPR012910">
    <property type="entry name" value="Plug_dom"/>
</dbReference>
<dbReference type="Gene3D" id="2.40.170.20">
    <property type="entry name" value="TonB-dependent receptor, beta-barrel domain"/>
    <property type="match status" value="1"/>
</dbReference>
<dbReference type="GO" id="GO:0009279">
    <property type="term" value="C:cell outer membrane"/>
    <property type="evidence" value="ECO:0007669"/>
    <property type="project" value="UniProtKB-SubCell"/>
</dbReference>
<dbReference type="GO" id="GO:0030246">
    <property type="term" value="F:carbohydrate binding"/>
    <property type="evidence" value="ECO:0007669"/>
    <property type="project" value="InterPro"/>
</dbReference>
<evidence type="ECO:0000313" key="7">
    <source>
        <dbReference type="Proteomes" id="UP000305398"/>
    </source>
</evidence>
<evidence type="ECO:0000259" key="4">
    <source>
        <dbReference type="Pfam" id="PF07715"/>
    </source>
</evidence>
<keyword evidence="7" id="KW-1185">Reference proteome</keyword>
<comment type="subcellular location">
    <subcellularLocation>
        <location evidence="1">Cell outer membrane</location>
    </subcellularLocation>
</comment>
<dbReference type="InterPro" id="IPR013784">
    <property type="entry name" value="Carb-bd-like_fold"/>
</dbReference>
<dbReference type="Pfam" id="PF14905">
    <property type="entry name" value="OMP_b-brl_3"/>
    <property type="match status" value="1"/>
</dbReference>
<dbReference type="SUPFAM" id="SSF56935">
    <property type="entry name" value="Porins"/>
    <property type="match status" value="1"/>
</dbReference>
<dbReference type="Pfam" id="PF07715">
    <property type="entry name" value="Plug"/>
    <property type="match status" value="1"/>
</dbReference>
<dbReference type="Pfam" id="PF13620">
    <property type="entry name" value="CarboxypepD_reg"/>
    <property type="match status" value="1"/>
</dbReference>
<feature type="domain" description="TonB-dependent receptor plug" evidence="4">
    <location>
        <begin position="144"/>
        <end position="233"/>
    </location>
</feature>
<dbReference type="Gene3D" id="2.170.130.10">
    <property type="entry name" value="TonB-dependent receptor, plug domain"/>
    <property type="match status" value="1"/>
</dbReference>
<dbReference type="InterPro" id="IPR037066">
    <property type="entry name" value="Plug_dom_sf"/>
</dbReference>
<sequence length="816" mass="89477">MLLFSSPLFKRLGLPLGVTVLLALTAPTSRAQGLGAITGLVQTPTAAGLELATITLHRTTDSAVVKNEFSDAQGRFRFEQVRPGRYLVSASQVGFVRRWSAPTEVTGHEVDIPALVLSASGATQLKEVTVVGQKPLFEHQADRTVVNVAGSALAAGNTTLDVLARAPGVTVDGNDNLALRGKQGLLVLIDGKRQPMSGSELAEYLRALPAEQLQSIELITNPPAKYDAQGGAGIIAINLKKDQRQGTNGSANAAYGRGQYGKFTSGLALNHRHQKVNLFGSYNYANRQDFVKITNHRDFSVAEVVTSRSDLFNKIVNHTHTHTWKVGLDYTLSERTVIGAVVSGLRSHLEQAGYNTTQLFRADQSLLAQNRTDKTRDFHSPNGAANLNFRHTFAAASGKRELSADVDYARYTTDRQQHLNTFYEVPIASPSLLRVKQAGALTIQSVKVDYTHPVSKDFVLEAGGKASRVSSDNDVVFLITRDGRDSVDAGQTNHFRYTENIYAGYLDLTRTYARLTLQAGLRAEQTKAIGNQEVGNVGFRRNYAQLFPSAAAKQTINDKHEVSLSLSRRIDRPSYGQLNPFRIYSDPTTSGAGNPSLRPQTSYNFELTHTYKQKFSTGLSYSITSNPIVGVVQPEAGNKVVVTSANLGKQYYYALTLTAPVELAKWWSVYNNGVFYYSRFVGHLAGTALDKGRPAFNLSSTSTLTFGQGWSAELNGRYQSREQYGFLDTRPNGQVSLGLQKAVWNRKGTLKLNATDLFYTATLHATSTYDNYVESLYQRLDTRVATLSFSYRFGSDTVTPARKRTGSAEDEKRRAG</sequence>
<organism evidence="6 7">
    <name type="scientific">Hymenobacter jejuensis</name>
    <dbReference type="NCBI Taxonomy" id="2502781"/>
    <lineage>
        <taxon>Bacteria</taxon>
        <taxon>Pseudomonadati</taxon>
        <taxon>Bacteroidota</taxon>
        <taxon>Cytophagia</taxon>
        <taxon>Cytophagales</taxon>
        <taxon>Hymenobacteraceae</taxon>
        <taxon>Hymenobacter</taxon>
    </lineage>
</organism>
<dbReference type="PANTHER" id="PTHR40980">
    <property type="entry name" value="PLUG DOMAIN-CONTAINING PROTEIN"/>
    <property type="match status" value="1"/>
</dbReference>
<protein>
    <submittedName>
        <fullName evidence="6">TonB-dependent receptor</fullName>
    </submittedName>
</protein>
<dbReference type="KEGG" id="hyj:FHG12_13535"/>
<evidence type="ECO:0000313" key="6">
    <source>
        <dbReference type="EMBL" id="QDA61063.1"/>
    </source>
</evidence>
<dbReference type="Gene3D" id="2.60.40.1120">
    <property type="entry name" value="Carboxypeptidase-like, regulatory domain"/>
    <property type="match status" value="1"/>
</dbReference>